<protein>
    <submittedName>
        <fullName evidence="2">Uncharacterized protein</fullName>
    </submittedName>
</protein>
<organism evidence="2 3">
    <name type="scientific">Rhynchosporium secalis</name>
    <name type="common">Barley scald fungus</name>
    <dbReference type="NCBI Taxonomy" id="38038"/>
    <lineage>
        <taxon>Eukaryota</taxon>
        <taxon>Fungi</taxon>
        <taxon>Dikarya</taxon>
        <taxon>Ascomycota</taxon>
        <taxon>Pezizomycotina</taxon>
        <taxon>Leotiomycetes</taxon>
        <taxon>Helotiales</taxon>
        <taxon>Ploettnerulaceae</taxon>
        <taxon>Rhynchosporium</taxon>
    </lineage>
</organism>
<dbReference type="Proteomes" id="UP000177625">
    <property type="component" value="Unassembled WGS sequence"/>
</dbReference>
<proteinExistence type="predicted"/>
<feature type="compositionally biased region" description="Basic and acidic residues" evidence="1">
    <location>
        <begin position="343"/>
        <end position="361"/>
    </location>
</feature>
<feature type="compositionally biased region" description="Polar residues" evidence="1">
    <location>
        <begin position="270"/>
        <end position="283"/>
    </location>
</feature>
<reference evidence="3" key="1">
    <citation type="submission" date="2016-03" db="EMBL/GenBank/DDBJ databases">
        <authorList>
            <person name="Guldener U."/>
        </authorList>
    </citation>
    <scope>NUCLEOTIDE SEQUENCE [LARGE SCALE GENOMIC DNA]</scope>
</reference>
<gene>
    <name evidence="2" type="ORF">RSE6_08441</name>
</gene>
<feature type="region of interest" description="Disordered" evidence="1">
    <location>
        <begin position="178"/>
        <end position="232"/>
    </location>
</feature>
<feature type="region of interest" description="Disordered" evidence="1">
    <location>
        <begin position="486"/>
        <end position="526"/>
    </location>
</feature>
<dbReference type="EMBL" id="FJVC01000308">
    <property type="protein sequence ID" value="CZT47832.1"/>
    <property type="molecule type" value="Genomic_DNA"/>
</dbReference>
<evidence type="ECO:0000256" key="1">
    <source>
        <dbReference type="SAM" id="MobiDB-lite"/>
    </source>
</evidence>
<evidence type="ECO:0000313" key="2">
    <source>
        <dbReference type="EMBL" id="CZT47832.1"/>
    </source>
</evidence>
<feature type="region of interest" description="Disordered" evidence="1">
    <location>
        <begin position="253"/>
        <end position="370"/>
    </location>
</feature>
<evidence type="ECO:0000313" key="3">
    <source>
        <dbReference type="Proteomes" id="UP000177625"/>
    </source>
</evidence>
<feature type="compositionally biased region" description="Low complexity" evidence="1">
    <location>
        <begin position="189"/>
        <end position="202"/>
    </location>
</feature>
<feature type="compositionally biased region" description="Basic and acidic residues" evidence="1">
    <location>
        <begin position="302"/>
        <end position="323"/>
    </location>
</feature>
<dbReference type="AlphaFoldDB" id="A0A1E1MFF4"/>
<feature type="compositionally biased region" description="Low complexity" evidence="1">
    <location>
        <begin position="260"/>
        <end position="269"/>
    </location>
</feature>
<name>A0A1E1MFF4_RHYSE</name>
<accession>A0A1E1MFF4</accession>
<sequence>MADIYKAKYPAVFRMLELDDNPNNDSSIERNNAEKILKHVELLKLDYSLIKATFPPNDPRFREIFRDTKANVVLGGLEKTAQVNSSRVRETLEVKRKRYDDSNHSRGFRSTNDGEQDANDERIALEDRMRRGDLIGSFREAGDELAKLKRFLEESFTFQYQAGSVYYFLGPLGEQRRKPGELLQDDDASSTYSSSSRSNTRSGEPQDPIAGPVQDTHSVTLAAPPGRSDVKSNEFQTLPAELTQDIQGPTLLASSDRTLSDGSQSSLSSKTIRSESASNNSVTAGKEQSHDQHKSRYGRARKPTEKARDGESRHILAPEERRILSTAARSKIAVAPILPPRKAPREKPQERRPQATPEKKRTPTVPPKCEFRLPTVRPTNKALLHGGQAQITRKNAQTSTLPVSRAQDKSSIAPILPPKKAYGENKFPPVTLKKAQLSTTPLGEPSAKRILILPNSPQTLKQKVGAATMQLQSSVESAPKHKLKFYNTPESLFPRRSKEQDGTGEVRSVGVAKRDSGPPRKRQRLA</sequence>
<keyword evidence="3" id="KW-1185">Reference proteome</keyword>
<feature type="region of interest" description="Disordered" evidence="1">
    <location>
        <begin position="99"/>
        <end position="124"/>
    </location>
</feature>